<dbReference type="InterPro" id="IPR001623">
    <property type="entry name" value="DnaJ_domain"/>
</dbReference>
<dbReference type="VEuPathDB" id="FungiDB:MSYG_3279"/>
<feature type="region of interest" description="Disordered" evidence="1">
    <location>
        <begin position="1"/>
        <end position="203"/>
    </location>
</feature>
<feature type="compositionally biased region" description="Low complexity" evidence="1">
    <location>
        <begin position="124"/>
        <end position="136"/>
    </location>
</feature>
<feature type="region of interest" description="Disordered" evidence="1">
    <location>
        <begin position="310"/>
        <end position="332"/>
    </location>
</feature>
<feature type="compositionally biased region" description="Basic and acidic residues" evidence="1">
    <location>
        <begin position="252"/>
        <end position="263"/>
    </location>
</feature>
<feature type="compositionally biased region" description="Basic and acidic residues" evidence="1">
    <location>
        <begin position="148"/>
        <end position="160"/>
    </location>
</feature>
<feature type="compositionally biased region" description="Low complexity" evidence="1">
    <location>
        <begin position="168"/>
        <end position="181"/>
    </location>
</feature>
<evidence type="ECO:0000256" key="1">
    <source>
        <dbReference type="SAM" id="MobiDB-lite"/>
    </source>
</evidence>
<evidence type="ECO:0000313" key="3">
    <source>
        <dbReference type="Proteomes" id="UP000186303"/>
    </source>
</evidence>
<feature type="compositionally biased region" description="Pro residues" evidence="1">
    <location>
        <begin position="241"/>
        <end position="251"/>
    </location>
</feature>
<proteinExistence type="predicted"/>
<dbReference type="Proteomes" id="UP000186303">
    <property type="component" value="Chromosome 5"/>
</dbReference>
<dbReference type="SMART" id="SM00028">
    <property type="entry name" value="TPR"/>
    <property type="match status" value="3"/>
</dbReference>
<accession>M5ED61</accession>
<dbReference type="STRING" id="1230383.M5ED61"/>
<organism evidence="2 3">
    <name type="scientific">Malassezia sympodialis (strain ATCC 42132)</name>
    <name type="common">Atopic eczema-associated yeast</name>
    <dbReference type="NCBI Taxonomy" id="1230383"/>
    <lineage>
        <taxon>Eukaryota</taxon>
        <taxon>Fungi</taxon>
        <taxon>Dikarya</taxon>
        <taxon>Basidiomycota</taxon>
        <taxon>Ustilaginomycotina</taxon>
        <taxon>Malasseziomycetes</taxon>
        <taxon>Malasseziales</taxon>
        <taxon>Malasseziaceae</taxon>
        <taxon>Malassezia</taxon>
    </lineage>
</organism>
<dbReference type="HOGENOM" id="CLU_005723_1_1_1"/>
<dbReference type="InterPro" id="IPR009060">
    <property type="entry name" value="UBA-like_sf"/>
</dbReference>
<evidence type="ECO:0000313" key="2">
    <source>
        <dbReference type="EMBL" id="SHO78930.1"/>
    </source>
</evidence>
<dbReference type="Gene3D" id="1.10.8.10">
    <property type="entry name" value="DNA helicase RuvA subunit, C-terminal domain"/>
    <property type="match status" value="1"/>
</dbReference>
<protein>
    <submittedName>
        <fullName evidence="2">Similar to S.cerevisiae protein SWA2 (Auxilin-like protein involved in vesicular transport)</fullName>
    </submittedName>
</protein>
<dbReference type="Gene3D" id="1.10.287.110">
    <property type="entry name" value="DnaJ domain"/>
    <property type="match status" value="1"/>
</dbReference>
<dbReference type="SUPFAM" id="SSF46934">
    <property type="entry name" value="UBA-like"/>
    <property type="match status" value="1"/>
</dbReference>
<feature type="region of interest" description="Disordered" evidence="1">
    <location>
        <begin position="235"/>
        <end position="288"/>
    </location>
</feature>
<feature type="compositionally biased region" description="Low complexity" evidence="1">
    <location>
        <begin position="88"/>
        <end position="105"/>
    </location>
</feature>
<reference evidence="3" key="1">
    <citation type="journal article" date="2017" name="Nucleic Acids Res.">
        <title>Proteogenomics produces comprehensive and highly accurate protein-coding gene annotation in a complete genome assembly of Malassezia sympodialis.</title>
        <authorList>
            <person name="Zhu Y."/>
            <person name="Engstroem P.G."/>
            <person name="Tellgren-Roth C."/>
            <person name="Baudo C.D."/>
            <person name="Kennell J.C."/>
            <person name="Sun S."/>
            <person name="Billmyre R.B."/>
            <person name="Schroeder M.S."/>
            <person name="Andersson A."/>
            <person name="Holm T."/>
            <person name="Sigurgeirsson B."/>
            <person name="Wu G."/>
            <person name="Sankaranarayanan S.R."/>
            <person name="Siddharthan R."/>
            <person name="Sanyal K."/>
            <person name="Lundeberg J."/>
            <person name="Nystedt B."/>
            <person name="Boekhout T."/>
            <person name="Dawson T.L. Jr."/>
            <person name="Heitman J."/>
            <person name="Scheynius A."/>
            <person name="Lehtioe J."/>
        </authorList>
    </citation>
    <scope>NUCLEOTIDE SEQUENCE [LARGE SCALE GENOMIC DNA]</scope>
    <source>
        <strain evidence="3">ATCC 42132</strain>
    </source>
</reference>
<dbReference type="InterPro" id="IPR052769">
    <property type="entry name" value="TPR_domain_protein"/>
</dbReference>
<dbReference type="PANTHER" id="PTHR46014">
    <property type="entry name" value="TETRATRICOPEPTIDE REPEAT PROTEIN 1"/>
    <property type="match status" value="1"/>
</dbReference>
<dbReference type="SUPFAM" id="SSF48452">
    <property type="entry name" value="TPR-like"/>
    <property type="match status" value="1"/>
</dbReference>
<dbReference type="OMA" id="GMHELVM"/>
<dbReference type="PROSITE" id="PS50076">
    <property type="entry name" value="DNAJ_2"/>
    <property type="match status" value="1"/>
</dbReference>
<dbReference type="RefSeq" id="XP_018741507.1">
    <property type="nucleotide sequence ID" value="XM_018884893.1"/>
</dbReference>
<feature type="compositionally biased region" description="Low complexity" evidence="1">
    <location>
        <begin position="369"/>
        <end position="389"/>
    </location>
</feature>
<dbReference type="EMBL" id="LT671825">
    <property type="protein sequence ID" value="SHO78930.1"/>
    <property type="molecule type" value="Genomic_DNA"/>
</dbReference>
<dbReference type="InterPro" id="IPR019734">
    <property type="entry name" value="TPR_rpt"/>
</dbReference>
<feature type="compositionally biased region" description="Polar residues" evidence="1">
    <location>
        <begin position="72"/>
        <end position="87"/>
    </location>
</feature>
<name>M5ED61_MALS4</name>
<dbReference type="InterPro" id="IPR036869">
    <property type="entry name" value="J_dom_sf"/>
</dbReference>
<dbReference type="PANTHER" id="PTHR46014:SF1">
    <property type="entry name" value="TETRATRICOPEPTIDE REPEAT PROTEIN 1"/>
    <property type="match status" value="1"/>
</dbReference>
<dbReference type="OrthoDB" id="1717591at2759"/>
<dbReference type="AlphaFoldDB" id="M5ED61"/>
<feature type="compositionally biased region" description="Low complexity" evidence="1">
    <location>
        <begin position="403"/>
        <end position="416"/>
    </location>
</feature>
<dbReference type="SUPFAM" id="SSF46565">
    <property type="entry name" value="Chaperone J-domain"/>
    <property type="match status" value="1"/>
</dbReference>
<dbReference type="KEGG" id="msym:MSY001_3007"/>
<feature type="compositionally biased region" description="Basic and acidic residues" evidence="1">
    <location>
        <begin position="317"/>
        <end position="326"/>
    </location>
</feature>
<feature type="compositionally biased region" description="Polar residues" evidence="1">
    <location>
        <begin position="11"/>
        <end position="27"/>
    </location>
</feature>
<feature type="region of interest" description="Disordered" evidence="1">
    <location>
        <begin position="366"/>
        <end position="430"/>
    </location>
</feature>
<dbReference type="CDD" id="cd06257">
    <property type="entry name" value="DnaJ"/>
    <property type="match status" value="1"/>
</dbReference>
<sequence length="748" mass="80122">MDDLVELDWGSQPSQRPSNAAGASSYQFDALLRSMPSQTSSTAPKPAQKSVQHPAPVTRSSDRSADDAFSSLLPSFGTSVKPSCGSSAQAVHPVPAKAPQAPKVAPSEDLWGWDAFESKATAQPSSRRPASAPRAPVQHTAKRPGRPPARDYTDLLGKTDGEDDELLGDLGPSPPTTATVPASPPPMRGPRRGSSPPPHIVGRLVEMGYGPLEARQALAATPSGQDVDHALTLLKASEPVPSEPVRPSDPPKPMKQERVRGPMDRGPPAAPSAHREGPASLHQQADQLYAHASELGTAMLKNANAWWGTAKAQAQKALDEASRESNSRGSAVAMAAGLSRHAMRRWGGQAKAPLDYDARPRWMDEAEVAQSKPAGAPASAPRPAVSKAPTQPPPTDVCLFDDATPSPSSRAPAAAPRSPPRPAPSRTVSAPAAVVRTVAPEDAGVVAHAMRLKEEGNKHFVKGAYADAEVQYTRALEVLPRTSLWRVPLLNNRANVRLKNGDGDGTIADCALCVELIVLPSMPDGLYRPSKDALPSSHAPLNLREAYAKSLSQRARAHEMLEKWALARQDWAQLLSYERLEGSGVKSGAMHRRAASEGTARCDRMLKPVAPQRPARVAVPTATAPKASAEGVARMREIHQAQDAEEEQRLQHKDSVDARIAAWTKGKETNVRALLASVDDPQYRLVWPALRWKKVGLHELLSEAQVKRAYTKAIARLHPDKLSPSDTSVEQRMLAAGMFHALNAAFHS</sequence>
<dbReference type="Gene3D" id="1.25.40.10">
    <property type="entry name" value="Tetratricopeptide repeat domain"/>
    <property type="match status" value="1"/>
</dbReference>
<keyword evidence="3" id="KW-1185">Reference proteome</keyword>
<dbReference type="InterPro" id="IPR011990">
    <property type="entry name" value="TPR-like_helical_dom_sf"/>
</dbReference>
<gene>
    <name evidence="2" type="ORF">MSYG_3279</name>
</gene>